<evidence type="ECO:0008006" key="3">
    <source>
        <dbReference type="Google" id="ProtNLM"/>
    </source>
</evidence>
<evidence type="ECO:0000313" key="2">
    <source>
        <dbReference type="Proteomes" id="UP000628079"/>
    </source>
</evidence>
<name>A0A8H9KRW4_9MICO</name>
<accession>A0A8H9KRW4</accession>
<reference evidence="1" key="1">
    <citation type="journal article" date="2014" name="Int. J. Syst. Evol. Microbiol.">
        <title>Complete genome sequence of Corynebacterium casei LMG S-19264T (=DSM 44701T), isolated from a smear-ripened cheese.</title>
        <authorList>
            <consortium name="US DOE Joint Genome Institute (JGI-PGF)"/>
            <person name="Walter F."/>
            <person name="Albersmeier A."/>
            <person name="Kalinowski J."/>
            <person name="Ruckert C."/>
        </authorList>
    </citation>
    <scope>NUCLEOTIDE SEQUENCE</scope>
    <source>
        <strain evidence="1">CGMCC 1.10749</strain>
    </source>
</reference>
<comment type="caution">
    <text evidence="1">The sequence shown here is derived from an EMBL/GenBank/DDBJ whole genome shotgun (WGS) entry which is preliminary data.</text>
</comment>
<reference evidence="1" key="2">
    <citation type="submission" date="2020-09" db="EMBL/GenBank/DDBJ databases">
        <authorList>
            <person name="Sun Q."/>
            <person name="Zhou Y."/>
        </authorList>
    </citation>
    <scope>NUCLEOTIDE SEQUENCE</scope>
    <source>
        <strain evidence="1">CGMCC 1.10749</strain>
    </source>
</reference>
<dbReference type="AlphaFoldDB" id="A0A8H9KRW4"/>
<evidence type="ECO:0000313" key="1">
    <source>
        <dbReference type="EMBL" id="GGB75767.1"/>
    </source>
</evidence>
<sequence length="312" mass="34628">MPAGILLRPTADLRRLGESPDDREADGLAKWVRVRHGVVVRRDVWAGLDSTQRHGAFVRSTAMQMRAAEHLVFSHTSAAAVWGLPRITPWPHHASVTSDRPTARSSGLVKRHIGAVEQRVTLGGLTVTSVARTVIDLARSEELPDAVAAADFALHHELCRREDLVAELECVPAGARGRARAALVVDFADAGAMSVGESMSRVQMFRLNIPRPSLQVRVDDADGLVGYCDFGWEGVMGEFDGRFKYGLTEDVGREQVADVLWREKRREDRIRARGHRMARWVWADAARPRRMVEILGAQGIHPTPRNTWFDAA</sequence>
<dbReference type="EMBL" id="BMEA01000001">
    <property type="protein sequence ID" value="GGB75767.1"/>
    <property type="molecule type" value="Genomic_DNA"/>
</dbReference>
<gene>
    <name evidence="1" type="ORF">GCM10011314_14150</name>
</gene>
<proteinExistence type="predicted"/>
<dbReference type="Proteomes" id="UP000628079">
    <property type="component" value="Unassembled WGS sequence"/>
</dbReference>
<organism evidence="1 2">
    <name type="scientific">Knoellia flava</name>
    <dbReference type="NCBI Taxonomy" id="913969"/>
    <lineage>
        <taxon>Bacteria</taxon>
        <taxon>Bacillati</taxon>
        <taxon>Actinomycetota</taxon>
        <taxon>Actinomycetes</taxon>
        <taxon>Micrococcales</taxon>
        <taxon>Intrasporangiaceae</taxon>
        <taxon>Knoellia</taxon>
    </lineage>
</organism>
<protein>
    <recommendedName>
        <fullName evidence="3">Transcriptional regulator, AbiEi antitoxin, Type IV TA system</fullName>
    </recommendedName>
</protein>